<accession>A0A9D2MYK0</accession>
<dbReference type="PANTHER" id="PTHR30055">
    <property type="entry name" value="HTH-TYPE TRANSCRIPTIONAL REGULATOR RUTR"/>
    <property type="match status" value="1"/>
</dbReference>
<dbReference type="PANTHER" id="PTHR30055:SF234">
    <property type="entry name" value="HTH-TYPE TRANSCRIPTIONAL REGULATOR BETI"/>
    <property type="match status" value="1"/>
</dbReference>
<evidence type="ECO:0000259" key="5">
    <source>
        <dbReference type="PROSITE" id="PS50977"/>
    </source>
</evidence>
<proteinExistence type="predicted"/>
<organism evidence="6 7">
    <name type="scientific">Candidatus Enterocloster excrementipullorum</name>
    <dbReference type="NCBI Taxonomy" id="2838559"/>
    <lineage>
        <taxon>Bacteria</taxon>
        <taxon>Bacillati</taxon>
        <taxon>Bacillota</taxon>
        <taxon>Clostridia</taxon>
        <taxon>Lachnospirales</taxon>
        <taxon>Lachnospiraceae</taxon>
        <taxon>Enterocloster</taxon>
    </lineage>
</organism>
<protein>
    <submittedName>
        <fullName evidence="6">TetR family transcriptional regulator</fullName>
    </submittedName>
</protein>
<dbReference type="Proteomes" id="UP000823910">
    <property type="component" value="Unassembled WGS sequence"/>
</dbReference>
<name>A0A9D2MYK0_9FIRM</name>
<feature type="DNA-binding region" description="H-T-H motif" evidence="4">
    <location>
        <begin position="28"/>
        <end position="47"/>
    </location>
</feature>
<dbReference type="InterPro" id="IPR009057">
    <property type="entry name" value="Homeodomain-like_sf"/>
</dbReference>
<dbReference type="EMBL" id="DWWT01000026">
    <property type="protein sequence ID" value="HJC05729.1"/>
    <property type="molecule type" value="Genomic_DNA"/>
</dbReference>
<reference evidence="6" key="1">
    <citation type="journal article" date="2021" name="PeerJ">
        <title>Extensive microbial diversity within the chicken gut microbiome revealed by metagenomics and culture.</title>
        <authorList>
            <person name="Gilroy R."/>
            <person name="Ravi A."/>
            <person name="Getino M."/>
            <person name="Pursley I."/>
            <person name="Horton D.L."/>
            <person name="Alikhan N.F."/>
            <person name="Baker D."/>
            <person name="Gharbi K."/>
            <person name="Hall N."/>
            <person name="Watson M."/>
            <person name="Adriaenssens E.M."/>
            <person name="Foster-Nyarko E."/>
            <person name="Jarju S."/>
            <person name="Secka A."/>
            <person name="Antonio M."/>
            <person name="Oren A."/>
            <person name="Chaudhuri R.R."/>
            <person name="La Ragione R."/>
            <person name="Hildebrand F."/>
            <person name="Pallen M.J."/>
        </authorList>
    </citation>
    <scope>NUCLEOTIDE SEQUENCE</scope>
    <source>
        <strain evidence="6">CHK180-15479</strain>
    </source>
</reference>
<evidence type="ECO:0000256" key="2">
    <source>
        <dbReference type="ARBA" id="ARBA00023125"/>
    </source>
</evidence>
<dbReference type="InterPro" id="IPR050109">
    <property type="entry name" value="HTH-type_TetR-like_transc_reg"/>
</dbReference>
<keyword evidence="2 4" id="KW-0238">DNA-binding</keyword>
<comment type="caution">
    <text evidence="6">The sequence shown here is derived from an EMBL/GenBank/DDBJ whole genome shotgun (WGS) entry which is preliminary data.</text>
</comment>
<evidence type="ECO:0000313" key="6">
    <source>
        <dbReference type="EMBL" id="HJC05729.1"/>
    </source>
</evidence>
<reference evidence="6" key="2">
    <citation type="submission" date="2021-04" db="EMBL/GenBank/DDBJ databases">
        <authorList>
            <person name="Gilroy R."/>
        </authorList>
    </citation>
    <scope>NUCLEOTIDE SEQUENCE</scope>
    <source>
        <strain evidence="6">CHK180-15479</strain>
    </source>
</reference>
<sequence length="215" mass="24518">MNEQINTKDRLIRAGVKLFAKYGYAATSTRMIASEAGVNLSAIAFHYTNKEKLYQACLEYMQEKIKAYYSPSCREIEEALAEGEMSEEKAWHYLERLIDLQIEVAFGKKYQSTLALVYREESGPEGLRPLTREVFDQQERVMAQLLQAIVPLTDNQARVISRFINGSIIAFGEHKSLIAPYIGDAPEEKPGWLRSQIRSSCLAMVRGIKEERETI</sequence>
<dbReference type="PROSITE" id="PS50977">
    <property type="entry name" value="HTH_TETR_2"/>
    <property type="match status" value="1"/>
</dbReference>
<feature type="domain" description="HTH tetR-type" evidence="5">
    <location>
        <begin position="5"/>
        <end position="65"/>
    </location>
</feature>
<keyword evidence="3" id="KW-0804">Transcription</keyword>
<dbReference type="Pfam" id="PF00440">
    <property type="entry name" value="TetR_N"/>
    <property type="match status" value="1"/>
</dbReference>
<evidence type="ECO:0000313" key="7">
    <source>
        <dbReference type="Proteomes" id="UP000823910"/>
    </source>
</evidence>
<dbReference type="GO" id="GO:0000976">
    <property type="term" value="F:transcription cis-regulatory region binding"/>
    <property type="evidence" value="ECO:0007669"/>
    <property type="project" value="TreeGrafter"/>
</dbReference>
<dbReference type="GO" id="GO:0003700">
    <property type="term" value="F:DNA-binding transcription factor activity"/>
    <property type="evidence" value="ECO:0007669"/>
    <property type="project" value="TreeGrafter"/>
</dbReference>
<dbReference type="AlphaFoldDB" id="A0A9D2MYK0"/>
<evidence type="ECO:0000256" key="3">
    <source>
        <dbReference type="ARBA" id="ARBA00023163"/>
    </source>
</evidence>
<dbReference type="SUPFAM" id="SSF46689">
    <property type="entry name" value="Homeodomain-like"/>
    <property type="match status" value="1"/>
</dbReference>
<dbReference type="Gene3D" id="1.10.357.10">
    <property type="entry name" value="Tetracycline Repressor, domain 2"/>
    <property type="match status" value="1"/>
</dbReference>
<keyword evidence="1" id="KW-0805">Transcription regulation</keyword>
<evidence type="ECO:0000256" key="4">
    <source>
        <dbReference type="PROSITE-ProRule" id="PRU00335"/>
    </source>
</evidence>
<evidence type="ECO:0000256" key="1">
    <source>
        <dbReference type="ARBA" id="ARBA00023015"/>
    </source>
</evidence>
<dbReference type="InterPro" id="IPR001647">
    <property type="entry name" value="HTH_TetR"/>
</dbReference>
<dbReference type="PRINTS" id="PR00455">
    <property type="entry name" value="HTHTETR"/>
</dbReference>
<gene>
    <name evidence="6" type="ORF">H9704_06190</name>
</gene>